<evidence type="ECO:0000313" key="3">
    <source>
        <dbReference type="Proteomes" id="UP000325315"/>
    </source>
</evidence>
<protein>
    <submittedName>
        <fullName evidence="2">Gag-Pol polyprotein</fullName>
    </submittedName>
</protein>
<evidence type="ECO:0000313" key="2">
    <source>
        <dbReference type="EMBL" id="KAA3461551.1"/>
    </source>
</evidence>
<dbReference type="Gene3D" id="2.40.70.10">
    <property type="entry name" value="Acid Proteases"/>
    <property type="match status" value="1"/>
</dbReference>
<feature type="compositionally biased region" description="Basic and acidic residues" evidence="1">
    <location>
        <begin position="55"/>
        <end position="67"/>
    </location>
</feature>
<name>A0A5B6UTV4_9ROSI</name>
<keyword evidence="3" id="KW-1185">Reference proteome</keyword>
<feature type="region of interest" description="Disordered" evidence="1">
    <location>
        <begin position="36"/>
        <end position="69"/>
    </location>
</feature>
<accession>A0A5B6UTV4</accession>
<sequence length="341" mass="39514">MNNKACFKCGLLKHFIRDCLELIEKDIFQNARPSNIVAKGRPPRHTGNVTSSKGATKDSTMRSEARAPARAHAIRAREDATRCYHRYICLYDTDVIALIDPRLTHSYVCKNLVSSKSLPVESTEFVIKVSNSLGKYVLVDKVCKKCPLMNWGYYFSTDLMLLPFDEFDEIFGMDWLTLHDAVVICRRKTNELKCQNNEILQIESDELSELPIVTLTMLAQKYVRKVCQQVKAEHQVPLGLLQPVDKINTFHFGTYKLFLYKLVELYISEIFRLHGVLIRGLHSDFGRKCKKLWVRGYTLVLHFIRKPTILKDMLRCCVLEFEGNRDKYLPLVEFAYNNSFQ</sequence>
<dbReference type="PANTHER" id="PTHR15503:SF45">
    <property type="entry name" value="RNA-DIRECTED DNA POLYMERASE HOMOLOG"/>
    <property type="match status" value="1"/>
</dbReference>
<dbReference type="EMBL" id="SMMG02000009">
    <property type="protein sequence ID" value="KAA3461551.1"/>
    <property type="molecule type" value="Genomic_DNA"/>
</dbReference>
<dbReference type="OrthoDB" id="786726at2759"/>
<dbReference type="InterPro" id="IPR032567">
    <property type="entry name" value="RTL1-rel"/>
</dbReference>
<reference evidence="3" key="1">
    <citation type="journal article" date="2019" name="Plant Biotechnol. J.">
        <title>Genome sequencing of the Australian wild diploid species Gossypium australe highlights disease resistance and delayed gland morphogenesis.</title>
        <authorList>
            <person name="Cai Y."/>
            <person name="Cai X."/>
            <person name="Wang Q."/>
            <person name="Wang P."/>
            <person name="Zhang Y."/>
            <person name="Cai C."/>
            <person name="Xu Y."/>
            <person name="Wang K."/>
            <person name="Zhou Z."/>
            <person name="Wang C."/>
            <person name="Geng S."/>
            <person name="Li B."/>
            <person name="Dong Q."/>
            <person name="Hou Y."/>
            <person name="Wang H."/>
            <person name="Ai P."/>
            <person name="Liu Z."/>
            <person name="Yi F."/>
            <person name="Sun M."/>
            <person name="An G."/>
            <person name="Cheng J."/>
            <person name="Zhang Y."/>
            <person name="Shi Q."/>
            <person name="Xie Y."/>
            <person name="Shi X."/>
            <person name="Chang Y."/>
            <person name="Huang F."/>
            <person name="Chen Y."/>
            <person name="Hong S."/>
            <person name="Mi L."/>
            <person name="Sun Q."/>
            <person name="Zhang L."/>
            <person name="Zhou B."/>
            <person name="Peng R."/>
            <person name="Zhang X."/>
            <person name="Liu F."/>
        </authorList>
    </citation>
    <scope>NUCLEOTIDE SEQUENCE [LARGE SCALE GENOMIC DNA]</scope>
    <source>
        <strain evidence="3">cv. PA1801</strain>
    </source>
</reference>
<dbReference type="PANTHER" id="PTHR15503">
    <property type="entry name" value="LDOC1 RELATED"/>
    <property type="match status" value="1"/>
</dbReference>
<dbReference type="AlphaFoldDB" id="A0A5B6UTV4"/>
<dbReference type="Pfam" id="PF08284">
    <property type="entry name" value="RVP_2"/>
    <property type="match status" value="1"/>
</dbReference>
<evidence type="ECO:0000256" key="1">
    <source>
        <dbReference type="SAM" id="MobiDB-lite"/>
    </source>
</evidence>
<dbReference type="Proteomes" id="UP000325315">
    <property type="component" value="Unassembled WGS sequence"/>
</dbReference>
<dbReference type="InterPro" id="IPR021109">
    <property type="entry name" value="Peptidase_aspartic_dom_sf"/>
</dbReference>
<gene>
    <name evidence="2" type="ORF">EPI10_028113</name>
</gene>
<proteinExistence type="predicted"/>
<comment type="caution">
    <text evidence="2">The sequence shown here is derived from an EMBL/GenBank/DDBJ whole genome shotgun (WGS) entry which is preliminary data.</text>
</comment>
<dbReference type="CDD" id="cd00303">
    <property type="entry name" value="retropepsin_like"/>
    <property type="match status" value="1"/>
</dbReference>
<organism evidence="2 3">
    <name type="scientific">Gossypium australe</name>
    <dbReference type="NCBI Taxonomy" id="47621"/>
    <lineage>
        <taxon>Eukaryota</taxon>
        <taxon>Viridiplantae</taxon>
        <taxon>Streptophyta</taxon>
        <taxon>Embryophyta</taxon>
        <taxon>Tracheophyta</taxon>
        <taxon>Spermatophyta</taxon>
        <taxon>Magnoliopsida</taxon>
        <taxon>eudicotyledons</taxon>
        <taxon>Gunneridae</taxon>
        <taxon>Pentapetalae</taxon>
        <taxon>rosids</taxon>
        <taxon>malvids</taxon>
        <taxon>Malvales</taxon>
        <taxon>Malvaceae</taxon>
        <taxon>Malvoideae</taxon>
        <taxon>Gossypium</taxon>
    </lineage>
</organism>